<evidence type="ECO:0000313" key="13">
    <source>
        <dbReference type="Proteomes" id="UP000199636"/>
    </source>
</evidence>
<feature type="transmembrane region" description="Helical" evidence="10">
    <location>
        <begin position="694"/>
        <end position="712"/>
    </location>
</feature>
<dbReference type="Gene3D" id="3.40.1110.10">
    <property type="entry name" value="Calcium-transporting ATPase, cytoplasmic domain N"/>
    <property type="match status" value="1"/>
</dbReference>
<dbReference type="AlphaFoldDB" id="A0A1G8HJ36"/>
<dbReference type="InterPro" id="IPR004014">
    <property type="entry name" value="ATPase_P-typ_cation-transptr_N"/>
</dbReference>
<sequence length="884" mass="95310">MKIHQLDPAAALASLQVTDAGLTSGEAVRRQQEFGRNHLPRLKRTPLWLKFLREFTHFFALILWVAAAQAFFAAWREPGEGMATLGTAILLVILINGLFSFWQEYRAETAINALQRLLPHSVKALRDGHTQVLDASELVPGDIIFIQEGDQIPADCRLLEGFGMQVNNAALTGESVPASRSAEADLHCALNQARNILFAGTSLVTGNGRALVFATGEHSAVGVIAQLTQASGGQASPLQLEIRRLSHLVAWLACALGGVFFLIGSWIGLPLYANLMFSIGVIVANVPEGLLPTVTLSLAIASQRMARRNALVRHLTAVETLGSTSVICTDKTGTLTQNRMSVRALYLDGALIEPTQLPGDHLLREILGRCHDLKRGREAWLGDPMEVALVGLAEGNGPLSESRRLQEQPFDTQRKRMAVLQDTAQGPRVYVKGALESVLPLCRQQWSGGAAQALDDAARQAILAAHDALAERGLRILALAWRPARGDESSDSLDRNLRFAGLVGLEDPPRAEVPEAIRQCRSAGIRVIMVTGDHARTACAIGREIGLLSAAPPTVISGEQLGHLSDIQLQLALDQPDIVFARVAAEQKMRIVRVLQSKKQVVAVTGDGVNDAPALKQANIGIAMGLSGTDAARESADLILLDDNFASIVAAVEEGRAVFANLRKFLTYILTSNIPELVPYLAFVLLRIPLPLTVIQMLAVDLGTNIFPALALGAEKPGADIMQQAPRQHDERLLNSALIVRAYCFLGLLEAAAALTAFFFVLAQGHWQYGTALASNDPLYLSATSACFASIVVTQVVNVFLCRHPRRPSFGAGFTSNPMLFCAIGVELSLLAFVLYTPWGNLLFATHPLPASVWPVAIACALAMLLLEETRKGLVRRWDAAGTV</sequence>
<dbReference type="STRING" id="428992.SAMN05216272_105256"/>
<dbReference type="InterPro" id="IPR008250">
    <property type="entry name" value="ATPase_P-typ_transduc_dom_A_sf"/>
</dbReference>
<keyword evidence="8 10" id="KW-1133">Transmembrane helix</keyword>
<evidence type="ECO:0000256" key="4">
    <source>
        <dbReference type="ARBA" id="ARBA00022692"/>
    </source>
</evidence>
<keyword evidence="7" id="KW-1278">Translocase</keyword>
<dbReference type="PANTHER" id="PTHR43294:SF21">
    <property type="entry name" value="CATION TRANSPORTING ATPASE"/>
    <property type="match status" value="1"/>
</dbReference>
<dbReference type="SFLD" id="SFLDS00003">
    <property type="entry name" value="Haloacid_Dehalogenase"/>
    <property type="match status" value="1"/>
</dbReference>
<dbReference type="SUPFAM" id="SSF81665">
    <property type="entry name" value="Calcium ATPase, transmembrane domain M"/>
    <property type="match status" value="1"/>
</dbReference>
<dbReference type="PROSITE" id="PS00154">
    <property type="entry name" value="ATPASE_E1_E2"/>
    <property type="match status" value="1"/>
</dbReference>
<dbReference type="Gene3D" id="2.70.150.10">
    <property type="entry name" value="Calcium-transporting ATPase, cytoplasmic transduction domain A"/>
    <property type="match status" value="1"/>
</dbReference>
<evidence type="ECO:0000256" key="2">
    <source>
        <dbReference type="ARBA" id="ARBA00005675"/>
    </source>
</evidence>
<dbReference type="InterPro" id="IPR018303">
    <property type="entry name" value="ATPase_P-typ_P_site"/>
</dbReference>
<dbReference type="OrthoDB" id="9814270at2"/>
<dbReference type="Pfam" id="PF13246">
    <property type="entry name" value="Cation_ATPase"/>
    <property type="match status" value="1"/>
</dbReference>
<feature type="transmembrane region" description="Helical" evidence="10">
    <location>
        <begin position="665"/>
        <end position="688"/>
    </location>
</feature>
<dbReference type="GO" id="GO:0019829">
    <property type="term" value="F:ATPase-coupled monoatomic cation transmembrane transporter activity"/>
    <property type="evidence" value="ECO:0007669"/>
    <property type="project" value="TreeGrafter"/>
</dbReference>
<dbReference type="SUPFAM" id="SSF56784">
    <property type="entry name" value="HAD-like"/>
    <property type="match status" value="1"/>
</dbReference>
<dbReference type="GO" id="GO:1902600">
    <property type="term" value="P:proton transmembrane transport"/>
    <property type="evidence" value="ECO:0007669"/>
    <property type="project" value="TreeGrafter"/>
</dbReference>
<reference evidence="13" key="1">
    <citation type="submission" date="2016-10" db="EMBL/GenBank/DDBJ databases">
        <authorList>
            <person name="Varghese N."/>
            <person name="Submissions S."/>
        </authorList>
    </citation>
    <scope>NUCLEOTIDE SEQUENCE [LARGE SCALE GENOMIC DNA]</scope>
    <source>
        <strain evidence="13">CCM 7469</strain>
    </source>
</reference>
<dbReference type="InterPro" id="IPR001757">
    <property type="entry name" value="P_typ_ATPase"/>
</dbReference>
<keyword evidence="5" id="KW-0547">Nucleotide-binding</keyword>
<proteinExistence type="inferred from homology"/>
<dbReference type="InterPro" id="IPR050510">
    <property type="entry name" value="Cation_transp_ATPase_P-type"/>
</dbReference>
<protein>
    <submittedName>
        <fullName evidence="12">Plasma-membrane calcium-translocating P-type ATPase</fullName>
    </submittedName>
</protein>
<dbReference type="Proteomes" id="UP000199636">
    <property type="component" value="Unassembled WGS sequence"/>
</dbReference>
<dbReference type="Pfam" id="PF00122">
    <property type="entry name" value="E1-E2_ATPase"/>
    <property type="match status" value="1"/>
</dbReference>
<dbReference type="EMBL" id="FNDS01000005">
    <property type="protein sequence ID" value="SDI06521.1"/>
    <property type="molecule type" value="Genomic_DNA"/>
</dbReference>
<dbReference type="InterPro" id="IPR044492">
    <property type="entry name" value="P_typ_ATPase_HD_dom"/>
</dbReference>
<dbReference type="InterPro" id="IPR023298">
    <property type="entry name" value="ATPase_P-typ_TM_dom_sf"/>
</dbReference>
<dbReference type="SUPFAM" id="SSF81660">
    <property type="entry name" value="Metal cation-transporting ATPase, ATP-binding domain N"/>
    <property type="match status" value="1"/>
</dbReference>
<keyword evidence="9 10" id="KW-0472">Membrane</keyword>
<evidence type="ECO:0000256" key="6">
    <source>
        <dbReference type="ARBA" id="ARBA00022840"/>
    </source>
</evidence>
<feature type="transmembrane region" description="Helical" evidence="10">
    <location>
        <begin position="848"/>
        <end position="867"/>
    </location>
</feature>
<feature type="domain" description="Cation-transporting P-type ATPase N-terminal" evidence="11">
    <location>
        <begin position="2"/>
        <end position="75"/>
    </location>
</feature>
<dbReference type="PRINTS" id="PR00120">
    <property type="entry name" value="HATPASE"/>
</dbReference>
<keyword evidence="3" id="KW-1003">Cell membrane</keyword>
<keyword evidence="6" id="KW-0067">ATP-binding</keyword>
<dbReference type="Gene3D" id="3.40.50.1000">
    <property type="entry name" value="HAD superfamily/HAD-like"/>
    <property type="match status" value="1"/>
</dbReference>
<keyword evidence="13" id="KW-1185">Reference proteome</keyword>
<dbReference type="InterPro" id="IPR006068">
    <property type="entry name" value="ATPase_P-typ_cation-transptr_C"/>
</dbReference>
<dbReference type="Gene3D" id="1.20.1110.10">
    <property type="entry name" value="Calcium-transporting ATPase, transmembrane domain"/>
    <property type="match status" value="2"/>
</dbReference>
<dbReference type="SFLD" id="SFLDG00002">
    <property type="entry name" value="C1.7:_P-type_atpase_like"/>
    <property type="match status" value="1"/>
</dbReference>
<keyword evidence="4 10" id="KW-0812">Transmembrane</keyword>
<evidence type="ECO:0000256" key="3">
    <source>
        <dbReference type="ARBA" id="ARBA00022475"/>
    </source>
</evidence>
<feature type="transmembrane region" description="Helical" evidence="10">
    <location>
        <begin position="51"/>
        <end position="75"/>
    </location>
</feature>
<dbReference type="PRINTS" id="PR00119">
    <property type="entry name" value="CATATPASE"/>
</dbReference>
<evidence type="ECO:0000256" key="1">
    <source>
        <dbReference type="ARBA" id="ARBA00004651"/>
    </source>
</evidence>
<evidence type="ECO:0000256" key="7">
    <source>
        <dbReference type="ARBA" id="ARBA00022967"/>
    </source>
</evidence>
<dbReference type="Pfam" id="PF00690">
    <property type="entry name" value="Cation_ATPase_N"/>
    <property type="match status" value="1"/>
</dbReference>
<evidence type="ECO:0000256" key="5">
    <source>
        <dbReference type="ARBA" id="ARBA00022741"/>
    </source>
</evidence>
<name>A0A1G8HJ36_9PSED</name>
<evidence type="ECO:0000259" key="11">
    <source>
        <dbReference type="SMART" id="SM00831"/>
    </source>
</evidence>
<feature type="transmembrane region" description="Helical" evidence="10">
    <location>
        <begin position="733"/>
        <end position="760"/>
    </location>
</feature>
<dbReference type="GO" id="GO:0005886">
    <property type="term" value="C:plasma membrane"/>
    <property type="evidence" value="ECO:0007669"/>
    <property type="project" value="UniProtKB-SubCell"/>
</dbReference>
<evidence type="ECO:0000256" key="8">
    <source>
        <dbReference type="ARBA" id="ARBA00022989"/>
    </source>
</evidence>
<evidence type="ECO:0000256" key="9">
    <source>
        <dbReference type="ARBA" id="ARBA00023136"/>
    </source>
</evidence>
<feature type="transmembrane region" description="Helical" evidence="10">
    <location>
        <begin position="780"/>
        <end position="802"/>
    </location>
</feature>
<feature type="transmembrane region" description="Helical" evidence="10">
    <location>
        <begin position="81"/>
        <end position="102"/>
    </location>
</feature>
<dbReference type="InterPro" id="IPR036412">
    <property type="entry name" value="HAD-like_sf"/>
</dbReference>
<dbReference type="SFLD" id="SFLDF00027">
    <property type="entry name" value="p-type_atpase"/>
    <property type="match status" value="1"/>
</dbReference>
<evidence type="ECO:0000256" key="10">
    <source>
        <dbReference type="SAM" id="Phobius"/>
    </source>
</evidence>
<dbReference type="InterPro" id="IPR023299">
    <property type="entry name" value="ATPase_P-typ_cyto_dom_N"/>
</dbReference>
<organism evidence="12 13">
    <name type="scientific">Pseudomonas panipatensis</name>
    <dbReference type="NCBI Taxonomy" id="428992"/>
    <lineage>
        <taxon>Bacteria</taxon>
        <taxon>Pseudomonadati</taxon>
        <taxon>Pseudomonadota</taxon>
        <taxon>Gammaproteobacteria</taxon>
        <taxon>Pseudomonadales</taxon>
        <taxon>Pseudomonadaceae</taxon>
        <taxon>Pseudomonas</taxon>
    </lineage>
</organism>
<evidence type="ECO:0000313" key="12">
    <source>
        <dbReference type="EMBL" id="SDI06521.1"/>
    </source>
</evidence>
<dbReference type="FunFam" id="3.40.50.1000:FF:000028">
    <property type="entry name" value="Calcium-transporting P-type ATPase, putative"/>
    <property type="match status" value="1"/>
</dbReference>
<accession>A0A1G8HJ36</accession>
<comment type="similarity">
    <text evidence="2">Belongs to the cation transport ATPase (P-type) (TC 3.A.3) family. Type IIA subfamily.</text>
</comment>
<feature type="transmembrane region" description="Helical" evidence="10">
    <location>
        <begin position="275"/>
        <end position="301"/>
    </location>
</feature>
<dbReference type="GO" id="GO:0015662">
    <property type="term" value="F:P-type ion transporter activity"/>
    <property type="evidence" value="ECO:0007669"/>
    <property type="project" value="UniProtKB-ARBA"/>
</dbReference>
<dbReference type="GO" id="GO:0016887">
    <property type="term" value="F:ATP hydrolysis activity"/>
    <property type="evidence" value="ECO:0007669"/>
    <property type="project" value="InterPro"/>
</dbReference>
<dbReference type="InterPro" id="IPR023214">
    <property type="entry name" value="HAD_sf"/>
</dbReference>
<dbReference type="NCBIfam" id="TIGR01494">
    <property type="entry name" value="ATPase_P-type"/>
    <property type="match status" value="2"/>
</dbReference>
<feature type="transmembrane region" description="Helical" evidence="10">
    <location>
        <begin position="814"/>
        <end position="836"/>
    </location>
</feature>
<dbReference type="GO" id="GO:0005524">
    <property type="term" value="F:ATP binding"/>
    <property type="evidence" value="ECO:0007669"/>
    <property type="project" value="UniProtKB-KW"/>
</dbReference>
<dbReference type="RefSeq" id="WP_090263170.1">
    <property type="nucleotide sequence ID" value="NZ_FNDS01000005.1"/>
</dbReference>
<feature type="transmembrane region" description="Helical" evidence="10">
    <location>
        <begin position="248"/>
        <end position="269"/>
    </location>
</feature>
<dbReference type="PANTHER" id="PTHR43294">
    <property type="entry name" value="SODIUM/POTASSIUM-TRANSPORTING ATPASE SUBUNIT ALPHA"/>
    <property type="match status" value="1"/>
</dbReference>
<dbReference type="SMART" id="SM00831">
    <property type="entry name" value="Cation_ATPase_N"/>
    <property type="match status" value="1"/>
</dbReference>
<dbReference type="InterPro" id="IPR059000">
    <property type="entry name" value="ATPase_P-type_domA"/>
</dbReference>
<dbReference type="SUPFAM" id="SSF81653">
    <property type="entry name" value="Calcium ATPase, transduction domain A"/>
    <property type="match status" value="1"/>
</dbReference>
<dbReference type="Pfam" id="PF00689">
    <property type="entry name" value="Cation_ATPase_C"/>
    <property type="match status" value="1"/>
</dbReference>
<comment type="subcellular location">
    <subcellularLocation>
        <location evidence="1">Cell membrane</location>
        <topology evidence="1">Multi-pass membrane protein</topology>
    </subcellularLocation>
</comment>
<gene>
    <name evidence="12" type="ORF">SAMN05216272_105256</name>
</gene>